<accession>A0A7J3I755</accession>
<dbReference type="Pfam" id="PF03685">
    <property type="entry name" value="UPF0147"/>
    <property type="match status" value="1"/>
</dbReference>
<dbReference type="EMBL" id="DTBZ01000002">
    <property type="protein sequence ID" value="HGQ17363.1"/>
    <property type="molecule type" value="Genomic_DNA"/>
</dbReference>
<reference evidence="3" key="1">
    <citation type="journal article" date="2020" name="mSystems">
        <title>Genome- and Community-Level Interaction Insights into Carbon Utilization and Element Cycling Functions of Hydrothermarchaeota in Hydrothermal Sediment.</title>
        <authorList>
            <person name="Zhou Z."/>
            <person name="Liu Y."/>
            <person name="Xu W."/>
            <person name="Pan J."/>
            <person name="Luo Z.H."/>
            <person name="Li M."/>
        </authorList>
    </citation>
    <scope>NUCLEOTIDE SEQUENCE [LARGE SCALE GENOMIC DNA]</scope>
    <source>
        <strain evidence="3">SpSt-618</strain>
        <strain evidence="4">SpSt-657</strain>
    </source>
</reference>
<dbReference type="NCBIfam" id="NF003319">
    <property type="entry name" value="PRK04330.1"/>
    <property type="match status" value="1"/>
</dbReference>
<evidence type="ECO:0000313" key="3">
    <source>
        <dbReference type="EMBL" id="HGN36550.1"/>
    </source>
</evidence>
<dbReference type="EMBL" id="DTAI01000092">
    <property type="protein sequence ID" value="HGN36550.1"/>
    <property type="molecule type" value="Genomic_DNA"/>
</dbReference>
<dbReference type="HAMAP" id="MF_00342">
    <property type="entry name" value="UPF0147"/>
    <property type="match status" value="1"/>
</dbReference>
<protein>
    <recommendedName>
        <fullName evidence="2">UPF0147 protein ENT87_03250</fullName>
    </recommendedName>
</protein>
<dbReference type="AlphaFoldDB" id="A0A7J3I755"/>
<organism evidence="3">
    <name type="scientific">Ignisphaera aggregans</name>
    <dbReference type="NCBI Taxonomy" id="334771"/>
    <lineage>
        <taxon>Archaea</taxon>
        <taxon>Thermoproteota</taxon>
        <taxon>Thermoprotei</taxon>
        <taxon>Desulfurococcales</taxon>
        <taxon>Desulfurococcaceae</taxon>
        <taxon>Ignisphaera</taxon>
    </lineage>
</organism>
<dbReference type="InterPro" id="IPR005354">
    <property type="entry name" value="UPF0147"/>
</dbReference>
<dbReference type="InterPro" id="IPR023130">
    <property type="entry name" value="Ta0600-like_sf"/>
</dbReference>
<dbReference type="SUPFAM" id="SSF158436">
    <property type="entry name" value="Ta0600-like"/>
    <property type="match status" value="1"/>
</dbReference>
<proteinExistence type="inferred from homology"/>
<sequence length="112" mass="12576">MSADQQSDANDAEGNIIKRRFESRLPQYDNEAKIRQAFMILSRVMNDPSIPRNIRRAAMYAIRALGEKNLSPGVRAANAVGILDEVSQDPNMPLHARTLLWNAISILETIKD</sequence>
<dbReference type="Gene3D" id="1.20.1440.50">
    <property type="entry name" value="Ta0600-like"/>
    <property type="match status" value="1"/>
</dbReference>
<gene>
    <name evidence="3" type="ORF">ENT87_03250</name>
    <name evidence="4" type="ORF">ENU30_00065</name>
</gene>
<comment type="similarity">
    <text evidence="1 2">Belongs to the UPF0147 family.</text>
</comment>
<evidence type="ECO:0000313" key="4">
    <source>
        <dbReference type="EMBL" id="HGQ17363.1"/>
    </source>
</evidence>
<evidence type="ECO:0000256" key="2">
    <source>
        <dbReference type="HAMAP-Rule" id="MF_00342"/>
    </source>
</evidence>
<comment type="caution">
    <text evidence="3">The sequence shown here is derived from an EMBL/GenBank/DDBJ whole genome shotgun (WGS) entry which is preliminary data.</text>
</comment>
<evidence type="ECO:0000256" key="1">
    <source>
        <dbReference type="ARBA" id="ARBA00005958"/>
    </source>
</evidence>
<name>A0A7J3I755_9CREN</name>